<protein>
    <submittedName>
        <fullName evidence="1">Uncharacterized protein</fullName>
    </submittedName>
</protein>
<comment type="caution">
    <text evidence="1">The sequence shown here is derived from an EMBL/GenBank/DDBJ whole genome shotgun (WGS) entry which is preliminary data.</text>
</comment>
<sequence length="132" mass="15030">MSDTATTTVAEKELSPFERLPPETIIQIFSGLPNLKSILHLCLASRRFHAILLENEGAIARGFAITLLEYDNPWAVKLAFMACESRVIDHVSEDSVSDFIDTYVHREAWPLKLYRLRALHLMPKINRVSSYS</sequence>
<name>A0ACB9YLN0_9PEZI</name>
<evidence type="ECO:0000313" key="2">
    <source>
        <dbReference type="Proteomes" id="UP001497700"/>
    </source>
</evidence>
<dbReference type="EMBL" id="MU393607">
    <property type="protein sequence ID" value="KAI4859935.1"/>
    <property type="molecule type" value="Genomic_DNA"/>
</dbReference>
<proteinExistence type="predicted"/>
<evidence type="ECO:0000313" key="1">
    <source>
        <dbReference type="EMBL" id="KAI4859935.1"/>
    </source>
</evidence>
<organism evidence="1 2">
    <name type="scientific">Hypoxylon rubiginosum</name>
    <dbReference type="NCBI Taxonomy" id="110542"/>
    <lineage>
        <taxon>Eukaryota</taxon>
        <taxon>Fungi</taxon>
        <taxon>Dikarya</taxon>
        <taxon>Ascomycota</taxon>
        <taxon>Pezizomycotina</taxon>
        <taxon>Sordariomycetes</taxon>
        <taxon>Xylariomycetidae</taxon>
        <taxon>Xylariales</taxon>
        <taxon>Hypoxylaceae</taxon>
        <taxon>Hypoxylon</taxon>
    </lineage>
</organism>
<gene>
    <name evidence="1" type="ORF">F4820DRAFT_453433</name>
</gene>
<reference evidence="1 2" key="1">
    <citation type="journal article" date="2022" name="New Phytol.">
        <title>Ecological generalism drives hyperdiversity of secondary metabolite gene clusters in xylarialean endophytes.</title>
        <authorList>
            <person name="Franco M.E.E."/>
            <person name="Wisecaver J.H."/>
            <person name="Arnold A.E."/>
            <person name="Ju Y.M."/>
            <person name="Slot J.C."/>
            <person name="Ahrendt S."/>
            <person name="Moore L.P."/>
            <person name="Eastman K.E."/>
            <person name="Scott K."/>
            <person name="Konkel Z."/>
            <person name="Mondo S.J."/>
            <person name="Kuo A."/>
            <person name="Hayes R.D."/>
            <person name="Haridas S."/>
            <person name="Andreopoulos B."/>
            <person name="Riley R."/>
            <person name="LaButti K."/>
            <person name="Pangilinan J."/>
            <person name="Lipzen A."/>
            <person name="Amirebrahimi M."/>
            <person name="Yan J."/>
            <person name="Adam C."/>
            <person name="Keymanesh K."/>
            <person name="Ng V."/>
            <person name="Louie K."/>
            <person name="Northen T."/>
            <person name="Drula E."/>
            <person name="Henrissat B."/>
            <person name="Hsieh H.M."/>
            <person name="Youens-Clark K."/>
            <person name="Lutzoni F."/>
            <person name="Miadlikowska J."/>
            <person name="Eastwood D.C."/>
            <person name="Hamelin R.C."/>
            <person name="Grigoriev I.V."/>
            <person name="U'Ren J.M."/>
        </authorList>
    </citation>
    <scope>NUCLEOTIDE SEQUENCE [LARGE SCALE GENOMIC DNA]</scope>
    <source>
        <strain evidence="1 2">CBS 119005</strain>
    </source>
</reference>
<accession>A0ACB9YLN0</accession>
<keyword evidence="2" id="KW-1185">Reference proteome</keyword>
<dbReference type="Proteomes" id="UP001497700">
    <property type="component" value="Unassembled WGS sequence"/>
</dbReference>